<dbReference type="AlphaFoldDB" id="A0A1L9SAH3"/>
<dbReference type="STRING" id="1073090.A0A1L9SAH3"/>
<evidence type="ECO:0000313" key="2">
    <source>
        <dbReference type="Proteomes" id="UP000184188"/>
    </source>
</evidence>
<dbReference type="PANTHER" id="PTHR43591">
    <property type="entry name" value="METHYLTRANSFERASE"/>
    <property type="match status" value="1"/>
</dbReference>
<dbReference type="VEuPathDB" id="FungiDB:ASPZODRAFT_135615"/>
<dbReference type="GeneID" id="34610314"/>
<reference evidence="2" key="1">
    <citation type="journal article" date="2017" name="Genome Biol.">
        <title>Comparative genomics reveals high biological diversity and specific adaptations in the industrially and medically important fungal genus Aspergillus.</title>
        <authorList>
            <person name="de Vries R.P."/>
            <person name="Riley R."/>
            <person name="Wiebenga A."/>
            <person name="Aguilar-Osorio G."/>
            <person name="Amillis S."/>
            <person name="Uchima C.A."/>
            <person name="Anderluh G."/>
            <person name="Asadollahi M."/>
            <person name="Askin M."/>
            <person name="Barry K."/>
            <person name="Battaglia E."/>
            <person name="Bayram O."/>
            <person name="Benocci T."/>
            <person name="Braus-Stromeyer S.A."/>
            <person name="Caldana C."/>
            <person name="Canovas D."/>
            <person name="Cerqueira G.C."/>
            <person name="Chen F."/>
            <person name="Chen W."/>
            <person name="Choi C."/>
            <person name="Clum A."/>
            <person name="Dos Santos R.A."/>
            <person name="Damasio A.R."/>
            <person name="Diallinas G."/>
            <person name="Emri T."/>
            <person name="Fekete E."/>
            <person name="Flipphi M."/>
            <person name="Freyberg S."/>
            <person name="Gallo A."/>
            <person name="Gournas C."/>
            <person name="Habgood R."/>
            <person name="Hainaut M."/>
            <person name="Harispe M.L."/>
            <person name="Henrissat B."/>
            <person name="Hilden K.S."/>
            <person name="Hope R."/>
            <person name="Hossain A."/>
            <person name="Karabika E."/>
            <person name="Karaffa L."/>
            <person name="Karanyi Z."/>
            <person name="Krasevec N."/>
            <person name="Kuo A."/>
            <person name="Kusch H."/>
            <person name="LaButti K."/>
            <person name="Lagendijk E.L."/>
            <person name="Lapidus A."/>
            <person name="Levasseur A."/>
            <person name="Lindquist E."/>
            <person name="Lipzen A."/>
            <person name="Logrieco A.F."/>
            <person name="MacCabe A."/>
            <person name="Maekelae M.R."/>
            <person name="Malavazi I."/>
            <person name="Melin P."/>
            <person name="Meyer V."/>
            <person name="Mielnichuk N."/>
            <person name="Miskei M."/>
            <person name="Molnar A.P."/>
            <person name="Mule G."/>
            <person name="Ngan C.Y."/>
            <person name="Orejas M."/>
            <person name="Orosz E."/>
            <person name="Ouedraogo J.P."/>
            <person name="Overkamp K.M."/>
            <person name="Park H.-S."/>
            <person name="Perrone G."/>
            <person name="Piumi F."/>
            <person name="Punt P.J."/>
            <person name="Ram A.F."/>
            <person name="Ramon A."/>
            <person name="Rauscher S."/>
            <person name="Record E."/>
            <person name="Riano-Pachon D.M."/>
            <person name="Robert V."/>
            <person name="Roehrig J."/>
            <person name="Ruller R."/>
            <person name="Salamov A."/>
            <person name="Salih N.S."/>
            <person name="Samson R.A."/>
            <person name="Sandor E."/>
            <person name="Sanguinetti M."/>
            <person name="Schuetze T."/>
            <person name="Sepcic K."/>
            <person name="Shelest E."/>
            <person name="Sherlock G."/>
            <person name="Sophianopoulou V."/>
            <person name="Squina F.M."/>
            <person name="Sun H."/>
            <person name="Susca A."/>
            <person name="Todd R.B."/>
            <person name="Tsang A."/>
            <person name="Unkles S.E."/>
            <person name="van de Wiele N."/>
            <person name="van Rossen-Uffink D."/>
            <person name="Oliveira J.V."/>
            <person name="Vesth T.C."/>
            <person name="Visser J."/>
            <person name="Yu J.-H."/>
            <person name="Zhou M."/>
            <person name="Andersen M.R."/>
            <person name="Archer D.B."/>
            <person name="Baker S.E."/>
            <person name="Benoit I."/>
            <person name="Brakhage A.A."/>
            <person name="Braus G.H."/>
            <person name="Fischer R."/>
            <person name="Frisvad J.C."/>
            <person name="Goldman G.H."/>
            <person name="Houbraken J."/>
            <person name="Oakley B."/>
            <person name="Pocsi I."/>
            <person name="Scazzocchio C."/>
            <person name="Seiboth B."/>
            <person name="vanKuyk P.A."/>
            <person name="Wortman J."/>
            <person name="Dyer P.S."/>
            <person name="Grigoriev I.V."/>
        </authorList>
    </citation>
    <scope>NUCLEOTIDE SEQUENCE [LARGE SCALE GENOMIC DNA]</scope>
    <source>
        <strain evidence="2">CBS 506.65</strain>
    </source>
</reference>
<accession>A0A1L9SAH3</accession>
<dbReference type="GO" id="GO:0008168">
    <property type="term" value="F:methyltransferase activity"/>
    <property type="evidence" value="ECO:0007669"/>
    <property type="project" value="TreeGrafter"/>
</dbReference>
<dbReference type="Gene3D" id="3.40.50.150">
    <property type="entry name" value="Vaccinia Virus protein VP39"/>
    <property type="match status" value="1"/>
</dbReference>
<dbReference type="SUPFAM" id="SSF53335">
    <property type="entry name" value="S-adenosyl-L-methionine-dependent methyltransferases"/>
    <property type="match status" value="1"/>
</dbReference>
<name>A0A1L9SAH3_9EURO</name>
<evidence type="ECO:0000313" key="1">
    <source>
        <dbReference type="EMBL" id="OJJ44136.1"/>
    </source>
</evidence>
<dbReference type="EMBL" id="KV878349">
    <property type="protein sequence ID" value="OJJ44136.1"/>
    <property type="molecule type" value="Genomic_DNA"/>
</dbReference>
<dbReference type="InterPro" id="IPR029063">
    <property type="entry name" value="SAM-dependent_MTases_sf"/>
</dbReference>
<dbReference type="OrthoDB" id="2013972at2759"/>
<dbReference type="Pfam" id="PF13489">
    <property type="entry name" value="Methyltransf_23"/>
    <property type="match status" value="1"/>
</dbReference>
<sequence length="337" mass="38346">MAQPAAANDIPAPQQMIEVDTFEDEGNDSTFSDGGSTYTTSLSSSVLAHEFKHGRRYHSYQSGAYLFPNDEQEQDRLDMTHHIYYRAMNDRLYLAPIKLDGKRVLDIGTGTGIWAMQMGDEHPEAEMIIGIDLSPIQPTWMPPNVKFIIDNVEEDWVEPQPYDYIHSRYMAKSIGDWPRLIRQAYDNLKPGGWVEFQEFENWFYSEDGTLKPDHYALVLIKHLNEACRKIGKPLDNTLNLEGQVKDQGFINVKAEKFPVPMGGWPKDKRLKEVGRFAAINWIEGVDGFTAAPFSEVLGWSRPEIEVLNAGVRRDCARLDVHAMAYIHVIIAQKPESA</sequence>
<protein>
    <recommendedName>
        <fullName evidence="3">Methyltransferase domain-containing protein</fullName>
    </recommendedName>
</protein>
<dbReference type="PANTHER" id="PTHR43591:SF10">
    <property type="entry name" value="ABC TRANSMEMBRANE TYPE-1 DOMAIN-CONTAINING PROTEIN-RELATED"/>
    <property type="match status" value="1"/>
</dbReference>
<keyword evidence="2" id="KW-1185">Reference proteome</keyword>
<proteinExistence type="predicted"/>
<organism evidence="1 2">
    <name type="scientific">Penicilliopsis zonata CBS 506.65</name>
    <dbReference type="NCBI Taxonomy" id="1073090"/>
    <lineage>
        <taxon>Eukaryota</taxon>
        <taxon>Fungi</taxon>
        <taxon>Dikarya</taxon>
        <taxon>Ascomycota</taxon>
        <taxon>Pezizomycotina</taxon>
        <taxon>Eurotiomycetes</taxon>
        <taxon>Eurotiomycetidae</taxon>
        <taxon>Eurotiales</taxon>
        <taxon>Aspergillaceae</taxon>
        <taxon>Penicilliopsis</taxon>
    </lineage>
</organism>
<evidence type="ECO:0008006" key="3">
    <source>
        <dbReference type="Google" id="ProtNLM"/>
    </source>
</evidence>
<dbReference type="RefSeq" id="XP_022578646.1">
    <property type="nucleotide sequence ID" value="XM_022723849.1"/>
</dbReference>
<dbReference type="Proteomes" id="UP000184188">
    <property type="component" value="Unassembled WGS sequence"/>
</dbReference>
<dbReference type="CDD" id="cd02440">
    <property type="entry name" value="AdoMet_MTases"/>
    <property type="match status" value="1"/>
</dbReference>
<gene>
    <name evidence="1" type="ORF">ASPZODRAFT_135615</name>
</gene>